<sequence>MTASPVSPTAKSHGPADGECQILAGDGYHILVVEDDSELRPLLLGLLRRSGFRASGARNGVEMQQALRSASVDLVVLDVMLPGRSGYDLCRELRAACSVPIILLTALADASDRVIGLELGADDFIVKPADPRELIARIRAVLRRAGGRSQAQGARDVAHFRGWQIDLRSRELVRPDGVVVELTTGEFDLLLAFVERPGRILMRDQLLDLARNRPFGGLERSIDAQISRLRAKLATNAEEGAQLIKTVRGIGYLFGSTVEWA</sequence>
<feature type="modified residue" description="4-aspartylphosphate" evidence="9">
    <location>
        <position position="78"/>
    </location>
</feature>
<dbReference type="GO" id="GO:0000156">
    <property type="term" value="F:phosphorelay response regulator activity"/>
    <property type="evidence" value="ECO:0007669"/>
    <property type="project" value="TreeGrafter"/>
</dbReference>
<dbReference type="FunFam" id="1.10.10.10:FF:000099">
    <property type="entry name" value="Two-component system response regulator TorR"/>
    <property type="match status" value="1"/>
</dbReference>
<keyword evidence="6 10" id="KW-0238">DNA-binding</keyword>
<dbReference type="PROSITE" id="PS51755">
    <property type="entry name" value="OMPR_PHOB"/>
    <property type="match status" value="1"/>
</dbReference>
<dbReference type="InterPro" id="IPR011006">
    <property type="entry name" value="CheY-like_superfamily"/>
</dbReference>
<dbReference type="InterPro" id="IPR001789">
    <property type="entry name" value="Sig_transdc_resp-reg_receiver"/>
</dbReference>
<feature type="domain" description="Response regulatory" evidence="11">
    <location>
        <begin position="29"/>
        <end position="142"/>
    </location>
</feature>
<evidence type="ECO:0000313" key="14">
    <source>
        <dbReference type="Proteomes" id="UP001139311"/>
    </source>
</evidence>
<organism evidence="13 14">
    <name type="scientific">Roseicella aerolata</name>
    <dbReference type="NCBI Taxonomy" id="2883479"/>
    <lineage>
        <taxon>Bacteria</taxon>
        <taxon>Pseudomonadati</taxon>
        <taxon>Pseudomonadota</taxon>
        <taxon>Alphaproteobacteria</taxon>
        <taxon>Acetobacterales</taxon>
        <taxon>Roseomonadaceae</taxon>
        <taxon>Roseicella</taxon>
    </lineage>
</organism>
<dbReference type="GO" id="GO:0006355">
    <property type="term" value="P:regulation of DNA-templated transcription"/>
    <property type="evidence" value="ECO:0007669"/>
    <property type="project" value="InterPro"/>
</dbReference>
<dbReference type="GO" id="GO:0000976">
    <property type="term" value="F:transcription cis-regulatory region binding"/>
    <property type="evidence" value="ECO:0007669"/>
    <property type="project" value="TreeGrafter"/>
</dbReference>
<evidence type="ECO:0000256" key="8">
    <source>
        <dbReference type="ARBA" id="ARBA00067337"/>
    </source>
</evidence>
<dbReference type="InterPro" id="IPR039420">
    <property type="entry name" value="WalR-like"/>
</dbReference>
<dbReference type="SUPFAM" id="SSF52172">
    <property type="entry name" value="CheY-like"/>
    <property type="match status" value="1"/>
</dbReference>
<proteinExistence type="predicted"/>
<dbReference type="InterPro" id="IPR036388">
    <property type="entry name" value="WH-like_DNA-bd_sf"/>
</dbReference>
<dbReference type="SUPFAM" id="SSF46894">
    <property type="entry name" value="C-terminal effector domain of the bipartite response regulators"/>
    <property type="match status" value="1"/>
</dbReference>
<evidence type="ECO:0000256" key="2">
    <source>
        <dbReference type="ARBA" id="ARBA00022490"/>
    </source>
</evidence>
<comment type="subcellular location">
    <subcellularLocation>
        <location evidence="1">Cytoplasm</location>
    </subcellularLocation>
</comment>
<reference evidence="13" key="1">
    <citation type="submission" date="2021-10" db="EMBL/GenBank/DDBJ databases">
        <title>Roseicella aerolatum sp. nov., isolated from aerosols of e-waste dismantling site.</title>
        <authorList>
            <person name="Qin T."/>
        </authorList>
    </citation>
    <scope>NUCLEOTIDE SEQUENCE</scope>
    <source>
        <strain evidence="13">GB24</strain>
    </source>
</reference>
<dbReference type="Gene3D" id="6.10.250.690">
    <property type="match status" value="1"/>
</dbReference>
<keyword evidence="3 9" id="KW-0597">Phosphoprotein</keyword>
<comment type="caution">
    <text evidence="13">The sequence shown here is derived from an EMBL/GenBank/DDBJ whole genome shotgun (WGS) entry which is preliminary data.</text>
</comment>
<accession>A0A9X1IL87</accession>
<keyword evidence="5" id="KW-0805">Transcription regulation</keyword>
<dbReference type="InterPro" id="IPR016032">
    <property type="entry name" value="Sig_transdc_resp-reg_C-effctor"/>
</dbReference>
<keyword evidence="14" id="KW-1185">Reference proteome</keyword>
<dbReference type="SMART" id="SM00448">
    <property type="entry name" value="REC"/>
    <property type="match status" value="1"/>
</dbReference>
<evidence type="ECO:0000256" key="1">
    <source>
        <dbReference type="ARBA" id="ARBA00004496"/>
    </source>
</evidence>
<dbReference type="Proteomes" id="UP001139311">
    <property type="component" value="Unassembled WGS sequence"/>
</dbReference>
<dbReference type="Gene3D" id="1.10.10.10">
    <property type="entry name" value="Winged helix-like DNA-binding domain superfamily/Winged helix DNA-binding domain"/>
    <property type="match status" value="1"/>
</dbReference>
<dbReference type="PANTHER" id="PTHR48111:SF4">
    <property type="entry name" value="DNA-BINDING DUAL TRANSCRIPTIONAL REGULATOR OMPR"/>
    <property type="match status" value="1"/>
</dbReference>
<evidence type="ECO:0000256" key="5">
    <source>
        <dbReference type="ARBA" id="ARBA00023015"/>
    </source>
</evidence>
<dbReference type="InterPro" id="IPR001867">
    <property type="entry name" value="OmpR/PhoB-type_DNA-bd"/>
</dbReference>
<name>A0A9X1IL87_9PROT</name>
<keyword evidence="4" id="KW-0902">Two-component regulatory system</keyword>
<protein>
    <recommendedName>
        <fullName evidence="8">Regulatory protein VirG</fullName>
    </recommendedName>
</protein>
<evidence type="ECO:0000259" key="12">
    <source>
        <dbReference type="PROSITE" id="PS51755"/>
    </source>
</evidence>
<evidence type="ECO:0000256" key="9">
    <source>
        <dbReference type="PROSITE-ProRule" id="PRU00169"/>
    </source>
</evidence>
<gene>
    <name evidence="13" type="ORF">LHA35_25785</name>
</gene>
<feature type="domain" description="OmpR/PhoB-type" evidence="12">
    <location>
        <begin position="155"/>
        <end position="256"/>
    </location>
</feature>
<dbReference type="GO" id="GO:0032993">
    <property type="term" value="C:protein-DNA complex"/>
    <property type="evidence" value="ECO:0007669"/>
    <property type="project" value="TreeGrafter"/>
</dbReference>
<dbReference type="RefSeq" id="WP_226613852.1">
    <property type="nucleotide sequence ID" value="NZ_JAJAQI010000067.1"/>
</dbReference>
<dbReference type="GO" id="GO:0005829">
    <property type="term" value="C:cytosol"/>
    <property type="evidence" value="ECO:0007669"/>
    <property type="project" value="TreeGrafter"/>
</dbReference>
<dbReference type="PANTHER" id="PTHR48111">
    <property type="entry name" value="REGULATOR OF RPOS"/>
    <property type="match status" value="1"/>
</dbReference>
<dbReference type="SMART" id="SM00862">
    <property type="entry name" value="Trans_reg_C"/>
    <property type="match status" value="1"/>
</dbReference>
<evidence type="ECO:0000256" key="4">
    <source>
        <dbReference type="ARBA" id="ARBA00023012"/>
    </source>
</evidence>
<keyword evidence="2" id="KW-0963">Cytoplasm</keyword>
<evidence type="ECO:0000256" key="7">
    <source>
        <dbReference type="ARBA" id="ARBA00023163"/>
    </source>
</evidence>
<evidence type="ECO:0000256" key="6">
    <source>
        <dbReference type="ARBA" id="ARBA00023125"/>
    </source>
</evidence>
<evidence type="ECO:0000313" key="13">
    <source>
        <dbReference type="EMBL" id="MCB4825140.1"/>
    </source>
</evidence>
<dbReference type="Pfam" id="PF00072">
    <property type="entry name" value="Response_reg"/>
    <property type="match status" value="1"/>
</dbReference>
<dbReference type="CDD" id="cd00383">
    <property type="entry name" value="trans_reg_C"/>
    <property type="match status" value="1"/>
</dbReference>
<dbReference type="Gene3D" id="3.40.50.2300">
    <property type="match status" value="1"/>
</dbReference>
<dbReference type="PROSITE" id="PS50110">
    <property type="entry name" value="RESPONSE_REGULATORY"/>
    <property type="match status" value="1"/>
</dbReference>
<evidence type="ECO:0000256" key="10">
    <source>
        <dbReference type="PROSITE-ProRule" id="PRU01091"/>
    </source>
</evidence>
<evidence type="ECO:0000256" key="3">
    <source>
        <dbReference type="ARBA" id="ARBA00022553"/>
    </source>
</evidence>
<feature type="DNA-binding region" description="OmpR/PhoB-type" evidence="10">
    <location>
        <begin position="155"/>
        <end position="256"/>
    </location>
</feature>
<evidence type="ECO:0000259" key="11">
    <source>
        <dbReference type="PROSITE" id="PS50110"/>
    </source>
</evidence>
<dbReference type="EMBL" id="JAJAQI010000067">
    <property type="protein sequence ID" value="MCB4825140.1"/>
    <property type="molecule type" value="Genomic_DNA"/>
</dbReference>
<dbReference type="Pfam" id="PF00486">
    <property type="entry name" value="Trans_reg_C"/>
    <property type="match status" value="1"/>
</dbReference>
<keyword evidence="7" id="KW-0804">Transcription</keyword>
<dbReference type="AlphaFoldDB" id="A0A9X1IL87"/>